<dbReference type="EMBL" id="GDQN01010674">
    <property type="protein sequence ID" value="JAT80380.1"/>
    <property type="molecule type" value="Transcribed_RNA"/>
</dbReference>
<name>A0A1E1W069_PECGO</name>
<accession>A0A1E1W069</accession>
<organism evidence="1">
    <name type="scientific">Pectinophora gossypiella</name>
    <name type="common">Cotton pink bollworm</name>
    <name type="synonym">Depressaria gossypiella</name>
    <dbReference type="NCBI Taxonomy" id="13191"/>
    <lineage>
        <taxon>Eukaryota</taxon>
        <taxon>Metazoa</taxon>
        <taxon>Ecdysozoa</taxon>
        <taxon>Arthropoda</taxon>
        <taxon>Hexapoda</taxon>
        <taxon>Insecta</taxon>
        <taxon>Pterygota</taxon>
        <taxon>Neoptera</taxon>
        <taxon>Endopterygota</taxon>
        <taxon>Lepidoptera</taxon>
        <taxon>Glossata</taxon>
        <taxon>Ditrysia</taxon>
        <taxon>Gelechioidea</taxon>
        <taxon>Gelechiidae</taxon>
        <taxon>Apatetrinae</taxon>
        <taxon>Pectinophora</taxon>
    </lineage>
</organism>
<sequence length="236" mass="27091">MTAGCGGKQVYQLEGIRWKNVVDLHVTLPAKTLLYGEVVKEFRGEGSKQVYSKALHVIDAMVLGGIDISHLPLTERINQCALFCTALEKPFDAQALPIRSKRLFNMECFSMAINNLEYRAMKRVKRAVTIKTPNRNQDDMFYVVGSLLFIKEIKEPWVAQMSKSSGHKYYFCIEKKKPRSEYYIPEEARLDMISAFTSRVMWPWEPSASAIFDGQPHEGLSRADMENYILHNTTKR</sequence>
<evidence type="ECO:0000313" key="1">
    <source>
        <dbReference type="EMBL" id="JAT80380.1"/>
    </source>
</evidence>
<protein>
    <submittedName>
        <fullName evidence="1">Uncharacterized protein</fullName>
    </submittedName>
</protein>
<dbReference type="OrthoDB" id="10251234at2759"/>
<gene>
    <name evidence="1" type="ORF">g.6733</name>
</gene>
<dbReference type="AlphaFoldDB" id="A0A1E1W069"/>
<proteinExistence type="predicted"/>
<reference evidence="1" key="1">
    <citation type="submission" date="2015-09" db="EMBL/GenBank/DDBJ databases">
        <title>De novo assembly of Pectinophora gossypiella (Pink Bollworm) gut transcriptome.</title>
        <authorList>
            <person name="Tassone E.E."/>
        </authorList>
    </citation>
    <scope>NUCLEOTIDE SEQUENCE</scope>
</reference>